<gene>
    <name evidence="1" type="ORF">VP01_8013g1</name>
</gene>
<feature type="non-terminal residue" evidence="1">
    <location>
        <position position="1"/>
    </location>
</feature>
<dbReference type="Proteomes" id="UP000037035">
    <property type="component" value="Unassembled WGS sequence"/>
</dbReference>
<dbReference type="AlphaFoldDB" id="A0A0L6UCL5"/>
<name>A0A0L6UCL5_9BASI</name>
<protein>
    <submittedName>
        <fullName evidence="1">Uncharacterized protein</fullName>
    </submittedName>
</protein>
<dbReference type="VEuPathDB" id="FungiDB:VP01_8013g1"/>
<dbReference type="EMBL" id="LAVV01013510">
    <property type="protein sequence ID" value="KNZ45545.1"/>
    <property type="molecule type" value="Genomic_DNA"/>
</dbReference>
<dbReference type="OrthoDB" id="10500059at2759"/>
<evidence type="ECO:0000313" key="2">
    <source>
        <dbReference type="Proteomes" id="UP000037035"/>
    </source>
</evidence>
<keyword evidence="2" id="KW-1185">Reference proteome</keyword>
<evidence type="ECO:0000313" key="1">
    <source>
        <dbReference type="EMBL" id="KNZ45545.1"/>
    </source>
</evidence>
<accession>A0A0L6UCL5</accession>
<reference evidence="1 2" key="1">
    <citation type="submission" date="2015-08" db="EMBL/GenBank/DDBJ databases">
        <title>Next Generation Sequencing and Analysis of the Genome of Puccinia sorghi L Schw, the Causal Agent of Maize Common Rust.</title>
        <authorList>
            <person name="Rochi L."/>
            <person name="Burguener G."/>
            <person name="Darino M."/>
            <person name="Turjanski A."/>
            <person name="Kreff E."/>
            <person name="Dieguez M.J."/>
            <person name="Sacco F."/>
        </authorList>
    </citation>
    <scope>NUCLEOTIDE SEQUENCE [LARGE SCALE GENOMIC DNA]</scope>
    <source>
        <strain evidence="1 2">RO10H11247</strain>
    </source>
</reference>
<proteinExistence type="predicted"/>
<comment type="caution">
    <text evidence="1">The sequence shown here is derived from an EMBL/GenBank/DDBJ whole genome shotgun (WGS) entry which is preliminary data.</text>
</comment>
<organism evidence="1 2">
    <name type="scientific">Puccinia sorghi</name>
    <dbReference type="NCBI Taxonomy" id="27349"/>
    <lineage>
        <taxon>Eukaryota</taxon>
        <taxon>Fungi</taxon>
        <taxon>Dikarya</taxon>
        <taxon>Basidiomycota</taxon>
        <taxon>Pucciniomycotina</taxon>
        <taxon>Pucciniomycetes</taxon>
        <taxon>Pucciniales</taxon>
        <taxon>Pucciniaceae</taxon>
        <taxon>Puccinia</taxon>
    </lineage>
</organism>
<sequence>RPDLKPSEEEQLTFGKLLRPEKICTDTFVEVVAFKSFFEDNEGVCAPQFGNTVKPLQCAYDSPLQLFPLCQLARPALTKGHQDGTEATILF</sequence>